<dbReference type="Proteomes" id="UP000095651">
    <property type="component" value="Unassembled WGS sequence"/>
</dbReference>
<protein>
    <submittedName>
        <fullName evidence="2">Putative transmembrane protein</fullName>
    </submittedName>
</protein>
<reference evidence="2 3" key="1">
    <citation type="submission" date="2015-09" db="EMBL/GenBank/DDBJ databases">
        <authorList>
            <consortium name="Pathogen Informatics"/>
        </authorList>
    </citation>
    <scope>NUCLEOTIDE SEQUENCE [LARGE SCALE GENOMIC DNA]</scope>
    <source>
        <strain evidence="2 3">2789STDY5608850</strain>
    </source>
</reference>
<dbReference type="GO" id="GO:0140359">
    <property type="term" value="F:ABC-type transporter activity"/>
    <property type="evidence" value="ECO:0007669"/>
    <property type="project" value="InterPro"/>
</dbReference>
<keyword evidence="1" id="KW-1133">Transmembrane helix</keyword>
<evidence type="ECO:0000313" key="2">
    <source>
        <dbReference type="EMBL" id="CUO02433.1"/>
    </source>
</evidence>
<dbReference type="GO" id="GO:0005886">
    <property type="term" value="C:plasma membrane"/>
    <property type="evidence" value="ECO:0007669"/>
    <property type="project" value="UniProtKB-SubCell"/>
</dbReference>
<evidence type="ECO:0000256" key="1">
    <source>
        <dbReference type="SAM" id="Phobius"/>
    </source>
</evidence>
<keyword evidence="1 2" id="KW-0812">Transmembrane</keyword>
<name>A0A174BPB3_9FIRM</name>
<dbReference type="RefSeq" id="WP_242867872.1">
    <property type="nucleotide sequence ID" value="NZ_CABIXC010000003.1"/>
</dbReference>
<accession>A0A174BPB3</accession>
<dbReference type="PANTHER" id="PTHR37305">
    <property type="entry name" value="INTEGRAL MEMBRANE PROTEIN-RELATED"/>
    <property type="match status" value="1"/>
</dbReference>
<feature type="transmembrane region" description="Helical" evidence="1">
    <location>
        <begin position="298"/>
        <end position="324"/>
    </location>
</feature>
<keyword evidence="1" id="KW-0472">Membrane</keyword>
<dbReference type="PANTHER" id="PTHR37305:SF1">
    <property type="entry name" value="MEMBRANE PROTEIN"/>
    <property type="match status" value="1"/>
</dbReference>
<sequence length="416" mass="46384">MKEVEMMKTLIKYEFLKILRKKSTLIVMAVSLLLTAFLFGLPILQYQTYNADGVIKGLDGIAYTKEQYSQISVPLTDEYITETIREVQELFENPDHVGFDGTDQFLIGDAYWNEIAPREELLKTIASTYAVPGVTAWYSSLPEVDIANGANFYQAREEKIAALLNDSSRGLSDEQKEYWQNMNSQVETPFQYGYYEGWFTINTCFELLMFAILAVCIVLAPVFSGEYQAGTDAVILSGKYGKTKLTTAKIMASYLFGLLAFTIHILVAFGLPLAAFGVDGWNLPMQIAGTTSPYPFTFLQGILVNLVVIYFVLFAMIGLTLLLSSKMKSPYLVLIVLVPVLFIPMFLSANGTTGAYNLTLFLLPYYAIQPQFGSYISYQLGSLVLDAFSARIVLYAALVVGMLPFAKLGFKKHQVS</sequence>
<organism evidence="2 3">
    <name type="scientific">Hungatella hathewayi</name>
    <dbReference type="NCBI Taxonomy" id="154046"/>
    <lineage>
        <taxon>Bacteria</taxon>
        <taxon>Bacillati</taxon>
        <taxon>Bacillota</taxon>
        <taxon>Clostridia</taxon>
        <taxon>Lachnospirales</taxon>
        <taxon>Lachnospiraceae</taxon>
        <taxon>Hungatella</taxon>
    </lineage>
</organism>
<feature type="transmembrane region" description="Helical" evidence="1">
    <location>
        <begin position="250"/>
        <end position="278"/>
    </location>
</feature>
<evidence type="ECO:0000313" key="3">
    <source>
        <dbReference type="Proteomes" id="UP000095651"/>
    </source>
</evidence>
<feature type="transmembrane region" description="Helical" evidence="1">
    <location>
        <begin position="392"/>
        <end position="410"/>
    </location>
</feature>
<dbReference type="AlphaFoldDB" id="A0A174BPB3"/>
<feature type="transmembrane region" description="Helical" evidence="1">
    <location>
        <begin position="331"/>
        <end position="349"/>
    </location>
</feature>
<feature type="transmembrane region" description="Helical" evidence="1">
    <location>
        <begin position="207"/>
        <end position="229"/>
    </location>
</feature>
<proteinExistence type="predicted"/>
<gene>
    <name evidence="2" type="ORF">ERS852407_01668</name>
</gene>
<dbReference type="EMBL" id="CYZE01000003">
    <property type="protein sequence ID" value="CUO02433.1"/>
    <property type="molecule type" value="Genomic_DNA"/>
</dbReference>